<sequence>MRSSAIVAFICLAFGVAPSISVRTNPSRRSLNPHGQGGTPFDSHRGDNSQGIPTFEFGDPKLKNLVTEGYPSQNEQWHKAENPQWGKSYHEISRNNDPSHLIGGKNWRDKPDRVPNRAVFHTPKKSRK</sequence>
<keyword evidence="2" id="KW-1185">Reference proteome</keyword>
<name>A0ACC0UBG4_9AGAM</name>
<dbReference type="EMBL" id="JAGFNK010000075">
    <property type="protein sequence ID" value="KAI9508963.1"/>
    <property type="molecule type" value="Genomic_DNA"/>
</dbReference>
<evidence type="ECO:0000313" key="1">
    <source>
        <dbReference type="EMBL" id="KAI9508963.1"/>
    </source>
</evidence>
<protein>
    <submittedName>
        <fullName evidence="1">Uncharacterized protein</fullName>
    </submittedName>
</protein>
<dbReference type="Proteomes" id="UP001207468">
    <property type="component" value="Unassembled WGS sequence"/>
</dbReference>
<organism evidence="1 2">
    <name type="scientific">Russula earlei</name>
    <dbReference type="NCBI Taxonomy" id="71964"/>
    <lineage>
        <taxon>Eukaryota</taxon>
        <taxon>Fungi</taxon>
        <taxon>Dikarya</taxon>
        <taxon>Basidiomycota</taxon>
        <taxon>Agaricomycotina</taxon>
        <taxon>Agaricomycetes</taxon>
        <taxon>Russulales</taxon>
        <taxon>Russulaceae</taxon>
        <taxon>Russula</taxon>
    </lineage>
</organism>
<comment type="caution">
    <text evidence="1">The sequence shown here is derived from an EMBL/GenBank/DDBJ whole genome shotgun (WGS) entry which is preliminary data.</text>
</comment>
<gene>
    <name evidence="1" type="ORF">F5148DRAFT_821813</name>
</gene>
<evidence type="ECO:0000313" key="2">
    <source>
        <dbReference type="Proteomes" id="UP001207468"/>
    </source>
</evidence>
<proteinExistence type="predicted"/>
<accession>A0ACC0UBG4</accession>
<reference evidence="1" key="1">
    <citation type="submission" date="2021-03" db="EMBL/GenBank/DDBJ databases">
        <title>Evolutionary priming and transition to the ectomycorrhizal habit in an iconic lineage of mushroom-forming fungi: is preadaptation a requirement?</title>
        <authorList>
            <consortium name="DOE Joint Genome Institute"/>
            <person name="Looney B.P."/>
            <person name="Miyauchi S."/>
            <person name="Morin E."/>
            <person name="Drula E."/>
            <person name="Courty P.E."/>
            <person name="Chicoki N."/>
            <person name="Fauchery L."/>
            <person name="Kohler A."/>
            <person name="Kuo A."/>
            <person name="LaButti K."/>
            <person name="Pangilinan J."/>
            <person name="Lipzen A."/>
            <person name="Riley R."/>
            <person name="Andreopoulos W."/>
            <person name="He G."/>
            <person name="Johnson J."/>
            <person name="Barry K.W."/>
            <person name="Grigoriev I.V."/>
            <person name="Nagy L."/>
            <person name="Hibbett D."/>
            <person name="Henrissat B."/>
            <person name="Matheny P.B."/>
            <person name="Labbe J."/>
            <person name="Martin A.F."/>
        </authorList>
    </citation>
    <scope>NUCLEOTIDE SEQUENCE</scope>
    <source>
        <strain evidence="1">BPL698</strain>
    </source>
</reference>